<dbReference type="SUPFAM" id="SSF52540">
    <property type="entry name" value="P-loop containing nucleoside triphosphate hydrolases"/>
    <property type="match status" value="1"/>
</dbReference>
<organism evidence="3 4">
    <name type="scientific">Algibacter mikhailovii</name>
    <dbReference type="NCBI Taxonomy" id="425498"/>
    <lineage>
        <taxon>Bacteria</taxon>
        <taxon>Pseudomonadati</taxon>
        <taxon>Bacteroidota</taxon>
        <taxon>Flavobacteriia</taxon>
        <taxon>Flavobacteriales</taxon>
        <taxon>Flavobacteriaceae</taxon>
        <taxon>Algibacter</taxon>
    </lineage>
</organism>
<dbReference type="InterPro" id="IPR050445">
    <property type="entry name" value="Bact_polysacc_biosynth/exp"/>
</dbReference>
<keyword evidence="2" id="KW-1133">Transmembrane helix</keyword>
<evidence type="ECO:0000256" key="2">
    <source>
        <dbReference type="SAM" id="Phobius"/>
    </source>
</evidence>
<dbReference type="PANTHER" id="PTHR32309:SF13">
    <property type="entry name" value="FERRIC ENTEROBACTIN TRANSPORT PROTEIN FEPE"/>
    <property type="match status" value="1"/>
</dbReference>
<dbReference type="AlphaFoldDB" id="A0A918VDL5"/>
<dbReference type="Proteomes" id="UP000636004">
    <property type="component" value="Unassembled WGS sequence"/>
</dbReference>
<dbReference type="PANTHER" id="PTHR32309">
    <property type="entry name" value="TYROSINE-PROTEIN KINASE"/>
    <property type="match status" value="1"/>
</dbReference>
<evidence type="ECO:0000256" key="1">
    <source>
        <dbReference type="SAM" id="Coils"/>
    </source>
</evidence>
<name>A0A918VDL5_9FLAO</name>
<dbReference type="GO" id="GO:0005886">
    <property type="term" value="C:plasma membrane"/>
    <property type="evidence" value="ECO:0007669"/>
    <property type="project" value="TreeGrafter"/>
</dbReference>
<reference evidence="3" key="2">
    <citation type="submission" date="2020-09" db="EMBL/GenBank/DDBJ databases">
        <authorList>
            <person name="Sun Q."/>
            <person name="Kim S."/>
        </authorList>
    </citation>
    <scope>NUCLEOTIDE SEQUENCE</scope>
    <source>
        <strain evidence="3">KCTC 12710</strain>
    </source>
</reference>
<comment type="caution">
    <text evidence="3">The sequence shown here is derived from an EMBL/GenBank/DDBJ whole genome shotgun (WGS) entry which is preliminary data.</text>
</comment>
<proteinExistence type="predicted"/>
<gene>
    <name evidence="3" type="ORF">GCM10007028_34510</name>
</gene>
<protein>
    <recommendedName>
        <fullName evidence="5">Tyrosine kinase G-rich domain-containing protein</fullName>
    </recommendedName>
</protein>
<keyword evidence="4" id="KW-1185">Reference proteome</keyword>
<keyword evidence="1" id="KW-0175">Coiled coil</keyword>
<reference evidence="3" key="1">
    <citation type="journal article" date="2014" name="Int. J. Syst. Evol. Microbiol.">
        <title>Complete genome sequence of Corynebacterium casei LMG S-19264T (=DSM 44701T), isolated from a smear-ripened cheese.</title>
        <authorList>
            <consortium name="US DOE Joint Genome Institute (JGI-PGF)"/>
            <person name="Walter F."/>
            <person name="Albersmeier A."/>
            <person name="Kalinowski J."/>
            <person name="Ruckert C."/>
        </authorList>
    </citation>
    <scope>NUCLEOTIDE SEQUENCE</scope>
    <source>
        <strain evidence="3">KCTC 12710</strain>
    </source>
</reference>
<evidence type="ECO:0008006" key="5">
    <source>
        <dbReference type="Google" id="ProtNLM"/>
    </source>
</evidence>
<dbReference type="EMBL" id="BMWZ01000011">
    <property type="protein sequence ID" value="GGZ93180.1"/>
    <property type="molecule type" value="Genomic_DNA"/>
</dbReference>
<feature type="coiled-coil region" evidence="1">
    <location>
        <begin position="407"/>
        <end position="434"/>
    </location>
</feature>
<dbReference type="Gene3D" id="3.40.50.300">
    <property type="entry name" value="P-loop containing nucleotide triphosphate hydrolases"/>
    <property type="match status" value="1"/>
</dbReference>
<accession>A0A918VDL5</accession>
<dbReference type="GO" id="GO:0004713">
    <property type="term" value="F:protein tyrosine kinase activity"/>
    <property type="evidence" value="ECO:0007669"/>
    <property type="project" value="TreeGrafter"/>
</dbReference>
<feature type="coiled-coil region" evidence="1">
    <location>
        <begin position="322"/>
        <end position="356"/>
    </location>
</feature>
<evidence type="ECO:0000313" key="3">
    <source>
        <dbReference type="EMBL" id="GGZ93180.1"/>
    </source>
</evidence>
<sequence length="766" mass="87973">MGVLAILLTINPNHKYYSQTMLFTGLASGSSIDMDKSFNYFATNIAFDNLINIINSRETQEEVAVRLLSQHLLLNAPNERFISKNNYENLKEDVPQELYKYIVKSNDYHASSNLRKDSLSITLPSTIYVEDYEQTVVKLLELMRSDNNNFVYSLLNFEHPIYSLEAMAKVKAIRVSNSDLVKMSFEAEDPGICQQTLAIFNEVCIRKYKDLKENGSDAVVQYFEAQLAQSHKKLRTIEDRLLKFNQENSIINYYEQSKAVAIVKEDMEVEYNRKTAELAGSQASTMKLEQKLEIQEAVQQRSNQIIENKKRLGDLNYKIVMMEAMTSDSEAHALKLEDLKNQASNLNLKIESSVSELYSFQNTVEGVPITKVLPQWVDKVVETEDLRAKLVVMDKRNEAFEKKYANYAPAGANLKRIEREIEVAEQEYLEILHGLNLAKLKFQDTQLSSNLKAVDAPYYPLKPIPSKRKLIILAAIIMAFIIILGSILIMEFFDNTLKNAKVASKKLNIPYLGIMPKLFVTQRPLDFEKIQDRLLEYILKNINHFFKTEPTTNKVKTIVVLSTRENEGKTVMAGNIARKLKRMGKSVTLLNHALNDKRISVSKKYTFINKFLGYQNPQCDFSQPFLSKVTDYLNANEYIKYELDSSFINAKNFKQLTVHTEGTSIQSEYVIIELPNISDHNYPVDLIESADLTILVCRSNRLWSEADDNLLNNIKELAPSKLQFIINGTELNEVESILGELPKVRSNTRRQLKRIFQFQFYSNSHI</sequence>
<keyword evidence="2" id="KW-0472">Membrane</keyword>
<feature type="transmembrane region" description="Helical" evidence="2">
    <location>
        <begin position="470"/>
        <end position="493"/>
    </location>
</feature>
<evidence type="ECO:0000313" key="4">
    <source>
        <dbReference type="Proteomes" id="UP000636004"/>
    </source>
</evidence>
<keyword evidence="2" id="KW-0812">Transmembrane</keyword>
<dbReference type="InterPro" id="IPR027417">
    <property type="entry name" value="P-loop_NTPase"/>
</dbReference>